<accession>A0A835VC26</accession>
<gene>
    <name evidence="1" type="ORF">HPP92_006183</name>
</gene>
<protein>
    <submittedName>
        <fullName evidence="1">Uncharacterized protein</fullName>
    </submittedName>
</protein>
<comment type="caution">
    <text evidence="1">The sequence shown here is derived from an EMBL/GenBank/DDBJ whole genome shotgun (WGS) entry which is preliminary data.</text>
</comment>
<proteinExistence type="predicted"/>
<evidence type="ECO:0000313" key="2">
    <source>
        <dbReference type="Proteomes" id="UP000639772"/>
    </source>
</evidence>
<dbReference type="AlphaFoldDB" id="A0A835VC26"/>
<evidence type="ECO:0000313" key="1">
    <source>
        <dbReference type="EMBL" id="KAG0495189.1"/>
    </source>
</evidence>
<organism evidence="1 2">
    <name type="scientific">Vanilla planifolia</name>
    <name type="common">Vanilla</name>
    <dbReference type="NCBI Taxonomy" id="51239"/>
    <lineage>
        <taxon>Eukaryota</taxon>
        <taxon>Viridiplantae</taxon>
        <taxon>Streptophyta</taxon>
        <taxon>Embryophyta</taxon>
        <taxon>Tracheophyta</taxon>
        <taxon>Spermatophyta</taxon>
        <taxon>Magnoliopsida</taxon>
        <taxon>Liliopsida</taxon>
        <taxon>Asparagales</taxon>
        <taxon>Orchidaceae</taxon>
        <taxon>Vanilloideae</taxon>
        <taxon>Vanilleae</taxon>
        <taxon>Vanilla</taxon>
    </lineage>
</organism>
<name>A0A835VC26_VANPL</name>
<reference evidence="1 2" key="1">
    <citation type="journal article" date="2020" name="Nat. Food">
        <title>A phased Vanilla planifolia genome enables genetic improvement of flavour and production.</title>
        <authorList>
            <person name="Hasing T."/>
            <person name="Tang H."/>
            <person name="Brym M."/>
            <person name="Khazi F."/>
            <person name="Huang T."/>
            <person name="Chambers A.H."/>
        </authorList>
    </citation>
    <scope>NUCLEOTIDE SEQUENCE [LARGE SCALE GENOMIC DNA]</scope>
    <source>
        <tissue evidence="1">Leaf</tissue>
    </source>
</reference>
<sequence>MVVDAVAVTRDASEPQEASRGCAFGTEVARDVKGTTAPRAQKAAPKVQKAARHSVRAMEEGSAVHFKVVEFVRRAFMVVRCSVSRTVAARGALSMTALRVQEGVLIFVLGMVVVSDANLKAVIRARRGALTFAKHTAVARGAPGANLGQSTALAALLAIGSQEGRLASVPRTVRFCRTIACAAAARSDRALLRSEQYPSNKSR</sequence>
<dbReference type="Proteomes" id="UP000639772">
    <property type="component" value="Unassembled WGS sequence"/>
</dbReference>
<dbReference type="EMBL" id="JADCNM010000002">
    <property type="protein sequence ID" value="KAG0495189.1"/>
    <property type="molecule type" value="Genomic_DNA"/>
</dbReference>